<keyword evidence="1" id="KW-1133">Transmembrane helix</keyword>
<feature type="transmembrane region" description="Helical" evidence="1">
    <location>
        <begin position="12"/>
        <end position="30"/>
    </location>
</feature>
<dbReference type="InterPro" id="IPR036465">
    <property type="entry name" value="vWFA_dom_sf"/>
</dbReference>
<dbReference type="AlphaFoldDB" id="A0A1Q9HB26"/>
<dbReference type="RefSeq" id="WP_075710222.1">
    <property type="nucleotide sequence ID" value="NZ_AP019655.1"/>
</dbReference>
<evidence type="ECO:0000313" key="2">
    <source>
        <dbReference type="EMBL" id="OLQ86334.1"/>
    </source>
</evidence>
<evidence type="ECO:0008006" key="6">
    <source>
        <dbReference type="Google" id="ProtNLM"/>
    </source>
</evidence>
<evidence type="ECO:0000313" key="3">
    <source>
        <dbReference type="EMBL" id="OLQ87680.1"/>
    </source>
</evidence>
<keyword evidence="4" id="KW-1185">Reference proteome</keyword>
<evidence type="ECO:0000256" key="1">
    <source>
        <dbReference type="SAM" id="Phobius"/>
    </source>
</evidence>
<name>A0A1Q9HB26_9VIBR</name>
<keyword evidence="1" id="KW-0472">Membrane</keyword>
<reference evidence="4 5" key="1">
    <citation type="submission" date="2016-09" db="EMBL/GenBank/DDBJ databases">
        <title>Genomic Taxonomy of the Vibrionaceae.</title>
        <authorList>
            <person name="Gonzalez-Castillo A."/>
            <person name="Gomez-Gil B."/>
            <person name="Enciso-Ibarra K."/>
        </authorList>
    </citation>
    <scope>NUCLEOTIDE SEQUENCE [LARGE SCALE GENOMIC DNA]</scope>
    <source>
        <strain evidence="3 4">CAIM 1902</strain>
        <strain evidence="2 5">CAIM 703</strain>
    </source>
</reference>
<sequence>MSQSIRKQRGHAMILFAMFVPLLFGVFNLGSEGARALQQKARMNDALEVAVLAISAYDDDNEADKGKPEDFGSAVNRQIVADFVSVYFPNEKIKGPQDLTNLKIRKKQCEQIAECSAGNKRFSQYEVTAAIEYETWFVGNESVAGFDKKLNLAGQGTSRKFQTNAIDVMLVADFSGSMDDGWKGGNKKKYQDLVDIIGDVAKKLDDFNSLAIPDEINTLGVVPFNHYVHRKADPSQCNASNTIINGIGNVEHVRFNKNNTVNYVSTIFDVTAKSYLLDSVCAVDETSSKGANFYNIALTDKMISKASGEPSLVKLIASFKPKGGTASYLGLIDAYKLLLRGKNKKRLLILLSDGQDSPNHSPVGETGPKYADEGQSGYWQIGQNLIINHQLCEVIKGGLSSGNIDTTLYLIGFDYKEGETNKALDRCVGSENILYAQNKKQITDKLFSLITEEIGHLK</sequence>
<evidence type="ECO:0000313" key="4">
    <source>
        <dbReference type="Proteomes" id="UP000186039"/>
    </source>
</evidence>
<dbReference type="Proteomes" id="UP000186039">
    <property type="component" value="Unassembled WGS sequence"/>
</dbReference>
<dbReference type="EMBL" id="MJMJ01000043">
    <property type="protein sequence ID" value="OLQ86334.1"/>
    <property type="molecule type" value="Genomic_DNA"/>
</dbReference>
<organism evidence="2 5">
    <name type="scientific">Vibrio panuliri</name>
    <dbReference type="NCBI Taxonomy" id="1381081"/>
    <lineage>
        <taxon>Bacteria</taxon>
        <taxon>Pseudomonadati</taxon>
        <taxon>Pseudomonadota</taxon>
        <taxon>Gammaproteobacteria</taxon>
        <taxon>Vibrionales</taxon>
        <taxon>Vibrionaceae</taxon>
        <taxon>Vibrio</taxon>
    </lineage>
</organism>
<comment type="caution">
    <text evidence="2">The sequence shown here is derived from an EMBL/GenBank/DDBJ whole genome shotgun (WGS) entry which is preliminary data.</text>
</comment>
<dbReference type="Gene3D" id="3.40.50.410">
    <property type="entry name" value="von Willebrand factor, type A domain"/>
    <property type="match status" value="1"/>
</dbReference>
<dbReference type="OrthoDB" id="5670502at2"/>
<dbReference type="SUPFAM" id="SSF53300">
    <property type="entry name" value="vWA-like"/>
    <property type="match status" value="1"/>
</dbReference>
<dbReference type="EMBL" id="MJMH01000196">
    <property type="protein sequence ID" value="OLQ87680.1"/>
    <property type="molecule type" value="Genomic_DNA"/>
</dbReference>
<accession>A0A1Q9HB26</accession>
<proteinExistence type="predicted"/>
<keyword evidence="1" id="KW-0812">Transmembrane</keyword>
<dbReference type="STRING" id="1381081.BIY22_11850"/>
<gene>
    <name evidence="3" type="ORF">BIY20_13290</name>
    <name evidence="2" type="ORF">BIY22_11850</name>
</gene>
<protein>
    <recommendedName>
        <fullName evidence="6">VWFA domain-containing protein</fullName>
    </recommendedName>
</protein>
<dbReference type="Proteomes" id="UP000186313">
    <property type="component" value="Unassembled WGS sequence"/>
</dbReference>
<evidence type="ECO:0000313" key="5">
    <source>
        <dbReference type="Proteomes" id="UP000186313"/>
    </source>
</evidence>